<dbReference type="EMBL" id="BRLB01000016">
    <property type="protein sequence ID" value="GKX31401.1"/>
    <property type="molecule type" value="Genomic_DNA"/>
</dbReference>
<name>A0A9W5YEV9_9FIRM</name>
<dbReference type="AlphaFoldDB" id="A0A9W5YEV9"/>
<accession>A0A9W5YEV9</accession>
<sequence length="76" mass="8740">MSNIKQYENICTSLIKLLEVDEQTSKKISNYILDYGVENFLKNIELMDFTVDITNKLLAVQDILMYVQNATARYGG</sequence>
<gene>
    <name evidence="1" type="ORF">SH1V18_38810</name>
</gene>
<comment type="caution">
    <text evidence="1">The sequence shown here is derived from an EMBL/GenBank/DDBJ whole genome shotgun (WGS) entry which is preliminary data.</text>
</comment>
<dbReference type="Proteomes" id="UP001144256">
    <property type="component" value="Unassembled WGS sequence"/>
</dbReference>
<proteinExistence type="predicted"/>
<reference evidence="1" key="1">
    <citation type="submission" date="2022-06" db="EMBL/GenBank/DDBJ databases">
        <title>Vallitalea longa sp. nov., an anaerobic bacterium isolated from marine sediment.</title>
        <authorList>
            <person name="Hirano S."/>
            <person name="Terahara T."/>
            <person name="Mori K."/>
            <person name="Hamada M."/>
            <person name="Matsumoto R."/>
            <person name="Kobayashi T."/>
        </authorList>
    </citation>
    <scope>NUCLEOTIDE SEQUENCE</scope>
    <source>
        <strain evidence="1">SH18-1</strain>
    </source>
</reference>
<keyword evidence="2" id="KW-1185">Reference proteome</keyword>
<organism evidence="1 2">
    <name type="scientific">Vallitalea longa</name>
    <dbReference type="NCBI Taxonomy" id="2936439"/>
    <lineage>
        <taxon>Bacteria</taxon>
        <taxon>Bacillati</taxon>
        <taxon>Bacillota</taxon>
        <taxon>Clostridia</taxon>
        <taxon>Lachnospirales</taxon>
        <taxon>Vallitaleaceae</taxon>
        <taxon>Vallitalea</taxon>
    </lineage>
</organism>
<dbReference type="RefSeq" id="WP_281818424.1">
    <property type="nucleotide sequence ID" value="NZ_BRLB01000016.1"/>
</dbReference>
<evidence type="ECO:0000313" key="1">
    <source>
        <dbReference type="EMBL" id="GKX31401.1"/>
    </source>
</evidence>
<protein>
    <submittedName>
        <fullName evidence="1">Uncharacterized protein</fullName>
    </submittedName>
</protein>
<evidence type="ECO:0000313" key="2">
    <source>
        <dbReference type="Proteomes" id="UP001144256"/>
    </source>
</evidence>